<dbReference type="InterPro" id="IPR039425">
    <property type="entry name" value="RNA_pol_sigma-70-like"/>
</dbReference>
<dbReference type="InterPro" id="IPR013324">
    <property type="entry name" value="RNA_pol_sigma_r3/r4-like"/>
</dbReference>
<evidence type="ECO:0000313" key="7">
    <source>
        <dbReference type="EMBL" id="RHD45896.1"/>
    </source>
</evidence>
<keyword evidence="2" id="KW-0805">Transcription regulation</keyword>
<name>A0A414FGH6_9BACT</name>
<accession>A0A414FGH6</accession>
<evidence type="ECO:0000259" key="5">
    <source>
        <dbReference type="Pfam" id="PF04542"/>
    </source>
</evidence>
<comment type="caution">
    <text evidence="7">The sequence shown here is derived from an EMBL/GenBank/DDBJ whole genome shotgun (WGS) entry which is preliminary data.</text>
</comment>
<dbReference type="SUPFAM" id="SSF88946">
    <property type="entry name" value="Sigma2 domain of RNA polymerase sigma factors"/>
    <property type="match status" value="1"/>
</dbReference>
<keyword evidence="4" id="KW-0804">Transcription</keyword>
<dbReference type="Gene3D" id="1.10.1740.10">
    <property type="match status" value="1"/>
</dbReference>
<dbReference type="Proteomes" id="UP000284361">
    <property type="component" value="Unassembled WGS sequence"/>
</dbReference>
<dbReference type="NCBIfam" id="TIGR02937">
    <property type="entry name" value="sigma70-ECF"/>
    <property type="match status" value="1"/>
</dbReference>
<dbReference type="AlphaFoldDB" id="A0A414FGH6"/>
<dbReference type="InterPro" id="IPR013325">
    <property type="entry name" value="RNA_pol_sigma_r2"/>
</dbReference>
<dbReference type="GO" id="GO:0006352">
    <property type="term" value="P:DNA-templated transcription initiation"/>
    <property type="evidence" value="ECO:0007669"/>
    <property type="project" value="InterPro"/>
</dbReference>
<gene>
    <name evidence="7" type="ORF">DW789_15980</name>
</gene>
<evidence type="ECO:0000256" key="2">
    <source>
        <dbReference type="ARBA" id="ARBA00023015"/>
    </source>
</evidence>
<proteinExistence type="inferred from homology"/>
<dbReference type="Pfam" id="PF08281">
    <property type="entry name" value="Sigma70_r4_2"/>
    <property type="match status" value="1"/>
</dbReference>
<dbReference type="GO" id="GO:0003677">
    <property type="term" value="F:DNA binding"/>
    <property type="evidence" value="ECO:0007669"/>
    <property type="project" value="InterPro"/>
</dbReference>
<dbReference type="InterPro" id="IPR007627">
    <property type="entry name" value="RNA_pol_sigma70_r2"/>
</dbReference>
<dbReference type="GO" id="GO:0016987">
    <property type="term" value="F:sigma factor activity"/>
    <property type="evidence" value="ECO:0007669"/>
    <property type="project" value="UniProtKB-KW"/>
</dbReference>
<evidence type="ECO:0000256" key="4">
    <source>
        <dbReference type="ARBA" id="ARBA00023163"/>
    </source>
</evidence>
<feature type="domain" description="RNA polymerase sigma factor 70 region 4 type 2" evidence="6">
    <location>
        <begin position="118"/>
        <end position="163"/>
    </location>
</feature>
<keyword evidence="3" id="KW-0731">Sigma factor</keyword>
<protein>
    <submittedName>
        <fullName evidence="7">RNA polymerase subunit sigma-70</fullName>
    </submittedName>
</protein>
<evidence type="ECO:0000313" key="8">
    <source>
        <dbReference type="Proteomes" id="UP000284361"/>
    </source>
</evidence>
<dbReference type="RefSeq" id="WP_118166334.1">
    <property type="nucleotide sequence ID" value="NZ_DBFJNX010000098.1"/>
</dbReference>
<sequence>MKDTPIHIADQFFTDIYVTYKPLIYRYIFRKLNGCGETEDLVQDTFLRLLEYRFMLRPETVRSFVYTIVRNLVTDYIRRYYRKQEVMICIQEKACFSGVDMESMVVAKDLSHLEKMRVSQLPFKVRRVYSMSRFEEKTVLEIAEELGIPKRTVEGYLFVGRKSIRGYMKQCI</sequence>
<evidence type="ECO:0000256" key="3">
    <source>
        <dbReference type="ARBA" id="ARBA00023082"/>
    </source>
</evidence>
<reference evidence="7 8" key="1">
    <citation type="submission" date="2018-08" db="EMBL/GenBank/DDBJ databases">
        <title>A genome reference for cultivated species of the human gut microbiota.</title>
        <authorList>
            <person name="Zou Y."/>
            <person name="Xue W."/>
            <person name="Luo G."/>
        </authorList>
    </citation>
    <scope>NUCLEOTIDE SEQUENCE [LARGE SCALE GENOMIC DNA]</scope>
    <source>
        <strain evidence="7 8">AM31-10</strain>
    </source>
</reference>
<dbReference type="InterPro" id="IPR013249">
    <property type="entry name" value="RNA_pol_sigma70_r4_t2"/>
</dbReference>
<dbReference type="EMBL" id="QSJG01000078">
    <property type="protein sequence ID" value="RHD45896.1"/>
    <property type="molecule type" value="Genomic_DNA"/>
</dbReference>
<feature type="domain" description="RNA polymerase sigma-70 region 2" evidence="5">
    <location>
        <begin position="17"/>
        <end position="80"/>
    </location>
</feature>
<dbReference type="SUPFAM" id="SSF88659">
    <property type="entry name" value="Sigma3 and sigma4 domains of RNA polymerase sigma factors"/>
    <property type="match status" value="1"/>
</dbReference>
<dbReference type="InterPro" id="IPR036388">
    <property type="entry name" value="WH-like_DNA-bd_sf"/>
</dbReference>
<dbReference type="Pfam" id="PF04542">
    <property type="entry name" value="Sigma70_r2"/>
    <property type="match status" value="1"/>
</dbReference>
<dbReference type="Gene3D" id="1.10.10.10">
    <property type="entry name" value="Winged helix-like DNA-binding domain superfamily/Winged helix DNA-binding domain"/>
    <property type="match status" value="1"/>
</dbReference>
<dbReference type="InterPro" id="IPR014284">
    <property type="entry name" value="RNA_pol_sigma-70_dom"/>
</dbReference>
<evidence type="ECO:0000256" key="1">
    <source>
        <dbReference type="ARBA" id="ARBA00010641"/>
    </source>
</evidence>
<evidence type="ECO:0000259" key="6">
    <source>
        <dbReference type="Pfam" id="PF08281"/>
    </source>
</evidence>
<dbReference type="PANTHER" id="PTHR43133">
    <property type="entry name" value="RNA POLYMERASE ECF-TYPE SIGMA FACTO"/>
    <property type="match status" value="1"/>
</dbReference>
<dbReference type="PANTHER" id="PTHR43133:SF46">
    <property type="entry name" value="RNA POLYMERASE SIGMA-70 FACTOR ECF SUBFAMILY"/>
    <property type="match status" value="1"/>
</dbReference>
<comment type="similarity">
    <text evidence="1">Belongs to the sigma-70 factor family. ECF subfamily.</text>
</comment>
<organism evidence="7 8">
    <name type="scientific">Phocaeicola plebeius</name>
    <dbReference type="NCBI Taxonomy" id="310297"/>
    <lineage>
        <taxon>Bacteria</taxon>
        <taxon>Pseudomonadati</taxon>
        <taxon>Bacteroidota</taxon>
        <taxon>Bacteroidia</taxon>
        <taxon>Bacteroidales</taxon>
        <taxon>Bacteroidaceae</taxon>
        <taxon>Phocaeicola</taxon>
    </lineage>
</organism>